<comment type="caution">
    <text evidence="2">The sequence shown here is derived from an EMBL/GenBank/DDBJ whole genome shotgun (WGS) entry which is preliminary data.</text>
</comment>
<dbReference type="Proteomes" id="UP000617743">
    <property type="component" value="Unassembled WGS sequence"/>
</dbReference>
<accession>A0ABQ2XBE8</accession>
<protein>
    <submittedName>
        <fullName evidence="2">Uncharacterized protein</fullName>
    </submittedName>
</protein>
<dbReference type="EMBL" id="BMWC01000006">
    <property type="protein sequence ID" value="GGX09118.1"/>
    <property type="molecule type" value="Genomic_DNA"/>
</dbReference>
<evidence type="ECO:0000313" key="2">
    <source>
        <dbReference type="EMBL" id="GGX09118.1"/>
    </source>
</evidence>
<organism evidence="2 3">
    <name type="scientific">Streptomyces lomondensis</name>
    <dbReference type="NCBI Taxonomy" id="68229"/>
    <lineage>
        <taxon>Bacteria</taxon>
        <taxon>Bacillati</taxon>
        <taxon>Actinomycetota</taxon>
        <taxon>Actinomycetes</taxon>
        <taxon>Kitasatosporales</taxon>
        <taxon>Streptomycetaceae</taxon>
        <taxon>Streptomyces</taxon>
    </lineage>
</organism>
<feature type="region of interest" description="Disordered" evidence="1">
    <location>
        <begin position="1"/>
        <end position="21"/>
    </location>
</feature>
<evidence type="ECO:0000256" key="1">
    <source>
        <dbReference type="SAM" id="MobiDB-lite"/>
    </source>
</evidence>
<keyword evidence="3" id="KW-1185">Reference proteome</keyword>
<gene>
    <name evidence="2" type="ORF">GCM10010383_43980</name>
</gene>
<name>A0ABQ2XBE8_9ACTN</name>
<proteinExistence type="predicted"/>
<sequence length="76" mass="7868">MQAVVARVPREGAVRSGSSPPRSGCAMAMANSLPEQVIPRWGPLNCDDPYSCCLLPAYGANSPGITESGSGRCVNC</sequence>
<evidence type="ECO:0000313" key="3">
    <source>
        <dbReference type="Proteomes" id="UP000617743"/>
    </source>
</evidence>
<reference evidence="3" key="1">
    <citation type="journal article" date="2019" name="Int. J. Syst. Evol. Microbiol.">
        <title>The Global Catalogue of Microorganisms (GCM) 10K type strain sequencing project: providing services to taxonomists for standard genome sequencing and annotation.</title>
        <authorList>
            <consortium name="The Broad Institute Genomics Platform"/>
            <consortium name="The Broad Institute Genome Sequencing Center for Infectious Disease"/>
            <person name="Wu L."/>
            <person name="Ma J."/>
        </authorList>
    </citation>
    <scope>NUCLEOTIDE SEQUENCE [LARGE SCALE GENOMIC DNA]</scope>
    <source>
        <strain evidence="3">JCM 4866</strain>
    </source>
</reference>